<gene>
    <name evidence="1" type="ORF">D7I46_01540</name>
</gene>
<accession>A0A387BLI8</accession>
<evidence type="ECO:0000313" key="1">
    <source>
        <dbReference type="EMBL" id="AYG01886.1"/>
    </source>
</evidence>
<evidence type="ECO:0000313" key="2">
    <source>
        <dbReference type="Proteomes" id="UP000269374"/>
    </source>
</evidence>
<protein>
    <submittedName>
        <fullName evidence="1">Uncharacterized protein</fullName>
    </submittedName>
</protein>
<name>A0A387BLI8_9LACT</name>
<keyword evidence="2" id="KW-1185">Reference proteome</keyword>
<dbReference type="Proteomes" id="UP000269374">
    <property type="component" value="Chromosome"/>
</dbReference>
<dbReference type="OrthoDB" id="2243900at2"/>
<dbReference type="AlphaFoldDB" id="A0A387BLI8"/>
<proteinExistence type="predicted"/>
<dbReference type="EMBL" id="CP032627">
    <property type="protein sequence ID" value="AYG01886.1"/>
    <property type="molecule type" value="Genomic_DNA"/>
</dbReference>
<sequence length="113" mass="12937">MNKALIHYLIDHPELNLASLPTKVAALGAKVENALEKRWLFDFDAPKEKIQEFVSDLHHAGLSDNEIETHETPNGYGVIIAHGFDTRELLEKWTDVSLKRDDLLCIDWLTKEE</sequence>
<organism evidence="1 2">
    <name type="scientific">Lactococcus allomyrinae</name>
    <dbReference type="NCBI Taxonomy" id="2419773"/>
    <lineage>
        <taxon>Bacteria</taxon>
        <taxon>Bacillati</taxon>
        <taxon>Bacillota</taxon>
        <taxon>Bacilli</taxon>
        <taxon>Lactobacillales</taxon>
        <taxon>Streptococcaceae</taxon>
        <taxon>Lactococcus</taxon>
    </lineage>
</organism>
<reference evidence="1 2" key="1">
    <citation type="submission" date="2018-09" db="EMBL/GenBank/DDBJ databases">
        <title>Genome sequencing of strain 1JSPR-7.</title>
        <authorList>
            <person name="Heo J."/>
            <person name="Kim S.-J."/>
            <person name="Kwon S.-W."/>
        </authorList>
    </citation>
    <scope>NUCLEOTIDE SEQUENCE [LARGE SCALE GENOMIC DNA]</scope>
    <source>
        <strain evidence="1 2">1JSPR-7</strain>
    </source>
</reference>
<dbReference type="KEGG" id="lact:D7I46_01540"/>